<accession>A0A2W5SNS1</accession>
<evidence type="ECO:0000256" key="1">
    <source>
        <dbReference type="ARBA" id="ARBA00004651"/>
    </source>
</evidence>
<dbReference type="InterPro" id="IPR000515">
    <property type="entry name" value="MetI-like"/>
</dbReference>
<evidence type="ECO:0000313" key="11">
    <source>
        <dbReference type="Proteomes" id="UP000248887"/>
    </source>
</evidence>
<dbReference type="SUPFAM" id="SSF161098">
    <property type="entry name" value="MetI-like"/>
    <property type="match status" value="1"/>
</dbReference>
<evidence type="ECO:0000256" key="4">
    <source>
        <dbReference type="ARBA" id="ARBA00022692"/>
    </source>
</evidence>
<keyword evidence="4 7" id="KW-0812">Transmembrane</keyword>
<dbReference type="InterPro" id="IPR035906">
    <property type="entry name" value="MetI-like_sf"/>
</dbReference>
<feature type="transmembrane region" description="Helical" evidence="7">
    <location>
        <begin position="254"/>
        <end position="273"/>
    </location>
</feature>
<feature type="transmembrane region" description="Helical" evidence="7">
    <location>
        <begin position="98"/>
        <end position="120"/>
    </location>
</feature>
<reference evidence="10 11" key="1">
    <citation type="submission" date="2017-08" db="EMBL/GenBank/DDBJ databases">
        <title>Infants hospitalized years apart are colonized by the same room-sourced microbial strains.</title>
        <authorList>
            <person name="Brooks B."/>
            <person name="Olm M.R."/>
            <person name="Firek B.A."/>
            <person name="Baker R."/>
            <person name="Thomas B.C."/>
            <person name="Morowitz M.J."/>
            <person name="Banfield J.F."/>
        </authorList>
    </citation>
    <scope>NUCLEOTIDE SEQUENCE [LARGE SCALE GENOMIC DNA]</scope>
    <source>
        <strain evidence="10">S2_005_001_R2_27</strain>
    </source>
</reference>
<comment type="subcellular location">
    <subcellularLocation>
        <location evidence="1 7">Cell membrane</location>
        <topology evidence="1 7">Multi-pass membrane protein</topology>
    </subcellularLocation>
</comment>
<gene>
    <name evidence="10" type="ORF">DI549_14805</name>
</gene>
<evidence type="ECO:0000256" key="5">
    <source>
        <dbReference type="ARBA" id="ARBA00022989"/>
    </source>
</evidence>
<dbReference type="AlphaFoldDB" id="A0A2W5SNS1"/>
<evidence type="ECO:0000259" key="9">
    <source>
        <dbReference type="PROSITE" id="PS50928"/>
    </source>
</evidence>
<dbReference type="GO" id="GO:0005886">
    <property type="term" value="C:plasma membrane"/>
    <property type="evidence" value="ECO:0007669"/>
    <property type="project" value="UniProtKB-SubCell"/>
</dbReference>
<feature type="region of interest" description="Disordered" evidence="8">
    <location>
        <begin position="1"/>
        <end position="29"/>
    </location>
</feature>
<feature type="transmembrane region" description="Helical" evidence="7">
    <location>
        <begin position="132"/>
        <end position="154"/>
    </location>
</feature>
<feature type="transmembrane region" description="Helical" evidence="7">
    <location>
        <begin position="219"/>
        <end position="242"/>
    </location>
</feature>
<proteinExistence type="inferred from homology"/>
<organism evidence="10 11">
    <name type="scientific">Ancylobacter novellus</name>
    <name type="common">Thiobacillus novellus</name>
    <dbReference type="NCBI Taxonomy" id="921"/>
    <lineage>
        <taxon>Bacteria</taxon>
        <taxon>Pseudomonadati</taxon>
        <taxon>Pseudomonadota</taxon>
        <taxon>Alphaproteobacteria</taxon>
        <taxon>Hyphomicrobiales</taxon>
        <taxon>Xanthobacteraceae</taxon>
        <taxon>Ancylobacter</taxon>
    </lineage>
</organism>
<evidence type="ECO:0000313" key="10">
    <source>
        <dbReference type="EMBL" id="PZQ81193.1"/>
    </source>
</evidence>
<dbReference type="GO" id="GO:0055085">
    <property type="term" value="P:transmembrane transport"/>
    <property type="evidence" value="ECO:0007669"/>
    <property type="project" value="InterPro"/>
</dbReference>
<evidence type="ECO:0000256" key="2">
    <source>
        <dbReference type="ARBA" id="ARBA00022448"/>
    </source>
</evidence>
<name>A0A2W5SNS1_ANCNO</name>
<keyword evidence="6 7" id="KW-0472">Membrane</keyword>
<keyword evidence="2 7" id="KW-0813">Transport</keyword>
<dbReference type="PANTHER" id="PTHR30151">
    <property type="entry name" value="ALKANE SULFONATE ABC TRANSPORTER-RELATED, MEMBRANE SUBUNIT"/>
    <property type="match status" value="1"/>
</dbReference>
<comment type="caution">
    <text evidence="10">The sequence shown here is derived from an EMBL/GenBank/DDBJ whole genome shotgun (WGS) entry which is preliminary data.</text>
</comment>
<evidence type="ECO:0000256" key="3">
    <source>
        <dbReference type="ARBA" id="ARBA00022475"/>
    </source>
</evidence>
<dbReference type="EMBL" id="QFQD01000050">
    <property type="protein sequence ID" value="PZQ81193.1"/>
    <property type="molecule type" value="Genomic_DNA"/>
</dbReference>
<keyword evidence="3" id="KW-1003">Cell membrane</keyword>
<evidence type="ECO:0000256" key="7">
    <source>
        <dbReference type="RuleBase" id="RU363032"/>
    </source>
</evidence>
<dbReference type="Proteomes" id="UP000248887">
    <property type="component" value="Unassembled WGS sequence"/>
</dbReference>
<dbReference type="Pfam" id="PF00528">
    <property type="entry name" value="BPD_transp_1"/>
    <property type="match status" value="1"/>
</dbReference>
<dbReference type="PROSITE" id="PS50928">
    <property type="entry name" value="ABC_TM1"/>
    <property type="match status" value="1"/>
</dbReference>
<protein>
    <recommendedName>
        <fullName evidence="9">ABC transmembrane type-1 domain-containing protein</fullName>
    </recommendedName>
</protein>
<comment type="similarity">
    <text evidence="7">Belongs to the binding-protein-dependent transport system permease family.</text>
</comment>
<sequence>MSEVTSMDSPGRSRSAPRASSAGRPSGDAKAGIRWRSVLRWETAVQASVIIALLAAWQLSSQFGWANSFLLPPPAAVLARIGRHIASGTLFVDVGVTLYRTVAGFALAAAIGVPLGVLMGRLPRVRWFFEPIVSVGFPMPKIAFLPIMVLWFDIYDTSKILMIAFSCIFPMITSAFLATVSIDKWQIWSARSFGVSETTILRQVILPLASPQILTGLQIATPVALITAIVCEMMLGGAGLGGKMMIAGRFADSVGVFAGIVEIGLLGLAVMRLQIWLRGRLLRWHAEAPK</sequence>
<dbReference type="CDD" id="cd06261">
    <property type="entry name" value="TM_PBP2"/>
    <property type="match status" value="1"/>
</dbReference>
<dbReference type="PANTHER" id="PTHR30151:SF0">
    <property type="entry name" value="ABC TRANSPORTER PERMEASE PROTEIN MJ0413-RELATED"/>
    <property type="match status" value="1"/>
</dbReference>
<evidence type="ECO:0000256" key="8">
    <source>
        <dbReference type="SAM" id="MobiDB-lite"/>
    </source>
</evidence>
<evidence type="ECO:0000256" key="6">
    <source>
        <dbReference type="ARBA" id="ARBA00023136"/>
    </source>
</evidence>
<feature type="domain" description="ABC transmembrane type-1" evidence="9">
    <location>
        <begin position="94"/>
        <end position="274"/>
    </location>
</feature>
<keyword evidence="5 7" id="KW-1133">Transmembrane helix</keyword>
<feature type="transmembrane region" description="Helical" evidence="7">
    <location>
        <begin position="160"/>
        <end position="182"/>
    </location>
</feature>
<dbReference type="Gene3D" id="1.10.3720.10">
    <property type="entry name" value="MetI-like"/>
    <property type="match status" value="1"/>
</dbReference>
<feature type="compositionally biased region" description="Low complexity" evidence="8">
    <location>
        <begin position="9"/>
        <end position="26"/>
    </location>
</feature>